<name>A0A1M5A9A6_9SPHI</name>
<dbReference type="RefSeq" id="WP_073230668.1">
    <property type="nucleotide sequence ID" value="NZ_FQUQ01000002.1"/>
</dbReference>
<sequence length="181" mass="21106">MTLFPQRLSSMVYADHLEFDYIETYSLLRGLEYETQLKSIQKEYNLLEVRLKKRNNLSESELKRHTELNGQVAGLQYLLNPQGQFHFSSIKTHTFKTGSAEVARLTTILKTEIKEVPFWMCSPIYRDAIVFYNSSHEIVSVLNVCLSCNRLHTLQTGQIDADDHCYHLLKQFFTEIGHEVE</sequence>
<proteinExistence type="predicted"/>
<dbReference type="Proteomes" id="UP000184287">
    <property type="component" value="Unassembled WGS sequence"/>
</dbReference>
<dbReference type="AlphaFoldDB" id="A0A1M5A9A6"/>
<accession>A0A1M5A9A6</accession>
<organism evidence="1 2">
    <name type="scientific">Pedobacter caeni</name>
    <dbReference type="NCBI Taxonomy" id="288992"/>
    <lineage>
        <taxon>Bacteria</taxon>
        <taxon>Pseudomonadati</taxon>
        <taxon>Bacteroidota</taxon>
        <taxon>Sphingobacteriia</taxon>
        <taxon>Sphingobacteriales</taxon>
        <taxon>Sphingobacteriaceae</taxon>
        <taxon>Pedobacter</taxon>
    </lineage>
</organism>
<dbReference type="EMBL" id="FQUQ01000002">
    <property type="protein sequence ID" value="SHF26755.1"/>
    <property type="molecule type" value="Genomic_DNA"/>
</dbReference>
<gene>
    <name evidence="1" type="ORF">SAMN04488522_102642</name>
</gene>
<evidence type="ECO:0000313" key="2">
    <source>
        <dbReference type="Proteomes" id="UP000184287"/>
    </source>
</evidence>
<dbReference type="OrthoDB" id="1376341at2"/>
<keyword evidence="2" id="KW-1185">Reference proteome</keyword>
<evidence type="ECO:0000313" key="1">
    <source>
        <dbReference type="EMBL" id="SHF26755.1"/>
    </source>
</evidence>
<protein>
    <submittedName>
        <fullName evidence="1">Uncharacterized protein</fullName>
    </submittedName>
</protein>
<dbReference type="STRING" id="288992.SAMN04488522_102642"/>
<reference evidence="2" key="1">
    <citation type="submission" date="2016-11" db="EMBL/GenBank/DDBJ databases">
        <authorList>
            <person name="Varghese N."/>
            <person name="Submissions S."/>
        </authorList>
    </citation>
    <scope>NUCLEOTIDE SEQUENCE [LARGE SCALE GENOMIC DNA]</scope>
    <source>
        <strain evidence="2">DSM 16990</strain>
    </source>
</reference>